<dbReference type="EMBL" id="QTSX02002334">
    <property type="protein sequence ID" value="KAJ9076019.1"/>
    <property type="molecule type" value="Genomic_DNA"/>
</dbReference>
<name>A0ACC2TN31_9FUNG</name>
<organism evidence="1 2">
    <name type="scientific">Entomophthora muscae</name>
    <dbReference type="NCBI Taxonomy" id="34485"/>
    <lineage>
        <taxon>Eukaryota</taxon>
        <taxon>Fungi</taxon>
        <taxon>Fungi incertae sedis</taxon>
        <taxon>Zoopagomycota</taxon>
        <taxon>Entomophthoromycotina</taxon>
        <taxon>Entomophthoromycetes</taxon>
        <taxon>Entomophthorales</taxon>
        <taxon>Entomophthoraceae</taxon>
        <taxon>Entomophthora</taxon>
    </lineage>
</organism>
<evidence type="ECO:0000313" key="2">
    <source>
        <dbReference type="Proteomes" id="UP001165960"/>
    </source>
</evidence>
<protein>
    <submittedName>
        <fullName evidence="1">Uncharacterized protein</fullName>
    </submittedName>
</protein>
<comment type="caution">
    <text evidence="1">The sequence shown here is derived from an EMBL/GenBank/DDBJ whole genome shotgun (WGS) entry which is preliminary data.</text>
</comment>
<sequence length="73" mass="8236">METISLYFKSLHSPQRSSSPKFYHSYRSNDDHPWLAPNAVQVLKPVLESEDNVLAIPEASGAVQDREGEHEAQ</sequence>
<accession>A0ACC2TN31</accession>
<proteinExistence type="predicted"/>
<reference evidence="1" key="1">
    <citation type="submission" date="2022-04" db="EMBL/GenBank/DDBJ databases">
        <title>Genome of the entomopathogenic fungus Entomophthora muscae.</title>
        <authorList>
            <person name="Elya C."/>
            <person name="Lovett B.R."/>
            <person name="Lee E."/>
            <person name="Macias A.M."/>
            <person name="Hajek A.E."/>
            <person name="De Bivort B.L."/>
            <person name="Kasson M.T."/>
            <person name="De Fine Licht H.H."/>
            <person name="Stajich J.E."/>
        </authorList>
    </citation>
    <scope>NUCLEOTIDE SEQUENCE</scope>
    <source>
        <strain evidence="1">Berkeley</strain>
    </source>
</reference>
<keyword evidence="2" id="KW-1185">Reference proteome</keyword>
<dbReference type="Proteomes" id="UP001165960">
    <property type="component" value="Unassembled WGS sequence"/>
</dbReference>
<evidence type="ECO:0000313" key="1">
    <source>
        <dbReference type="EMBL" id="KAJ9076019.1"/>
    </source>
</evidence>
<gene>
    <name evidence="1" type="ORF">DSO57_1030157</name>
</gene>